<dbReference type="GO" id="GO:0008170">
    <property type="term" value="F:N-methyltransferase activity"/>
    <property type="evidence" value="ECO:0007669"/>
    <property type="project" value="UniProtKB-ARBA"/>
</dbReference>
<reference evidence="6" key="2">
    <citation type="submission" date="2020-09" db="EMBL/GenBank/DDBJ databases">
        <authorList>
            <person name="Sun Q."/>
            <person name="Zhou Y."/>
        </authorList>
    </citation>
    <scope>NUCLEOTIDE SEQUENCE</scope>
    <source>
        <strain evidence="6">CGMCC 4.7201</strain>
    </source>
</reference>
<dbReference type="InterPro" id="IPR002052">
    <property type="entry name" value="DNA_methylase_N6_adenine_CS"/>
</dbReference>
<feature type="domain" description="Methyltransferase small" evidence="5">
    <location>
        <begin position="4"/>
        <end position="105"/>
    </location>
</feature>
<gene>
    <name evidence="6" type="ORF">GCM10012280_38450</name>
</gene>
<evidence type="ECO:0000256" key="3">
    <source>
        <dbReference type="ARBA" id="ARBA00022679"/>
    </source>
</evidence>
<keyword evidence="4" id="KW-0949">S-adenosyl-L-methionine</keyword>
<evidence type="ECO:0000256" key="1">
    <source>
        <dbReference type="ARBA" id="ARBA00006149"/>
    </source>
</evidence>
<dbReference type="GO" id="GO:0035657">
    <property type="term" value="C:eRF1 methyltransferase complex"/>
    <property type="evidence" value="ECO:0007669"/>
    <property type="project" value="TreeGrafter"/>
</dbReference>
<dbReference type="Gene3D" id="3.40.50.150">
    <property type="entry name" value="Vaccinia Virus protein VP39"/>
    <property type="match status" value="1"/>
</dbReference>
<dbReference type="RefSeq" id="WP_229698568.1">
    <property type="nucleotide sequence ID" value="NZ_BMMS01000016.1"/>
</dbReference>
<dbReference type="PANTHER" id="PTHR45875">
    <property type="entry name" value="METHYLTRANSFERASE N6AMT1"/>
    <property type="match status" value="1"/>
</dbReference>
<dbReference type="GO" id="GO:0008276">
    <property type="term" value="F:protein methyltransferase activity"/>
    <property type="evidence" value="ECO:0007669"/>
    <property type="project" value="TreeGrafter"/>
</dbReference>
<name>A0A917ZUQ7_9ACTN</name>
<evidence type="ECO:0000256" key="2">
    <source>
        <dbReference type="ARBA" id="ARBA00022603"/>
    </source>
</evidence>
<dbReference type="PANTHER" id="PTHR45875:SF1">
    <property type="entry name" value="METHYLTRANSFERASE N6AMT1"/>
    <property type="match status" value="1"/>
</dbReference>
<keyword evidence="3" id="KW-0808">Transferase</keyword>
<dbReference type="NCBIfam" id="TIGR00537">
    <property type="entry name" value="hemK_rel_arch"/>
    <property type="match status" value="1"/>
</dbReference>
<dbReference type="InterPro" id="IPR007848">
    <property type="entry name" value="Small_mtfrase_dom"/>
</dbReference>
<dbReference type="GO" id="GO:0032259">
    <property type="term" value="P:methylation"/>
    <property type="evidence" value="ECO:0007669"/>
    <property type="project" value="UniProtKB-KW"/>
</dbReference>
<keyword evidence="2 6" id="KW-0489">Methyltransferase</keyword>
<dbReference type="CDD" id="cd02440">
    <property type="entry name" value="AdoMet_MTases"/>
    <property type="match status" value="1"/>
</dbReference>
<accession>A0A917ZUQ7</accession>
<dbReference type="AlphaFoldDB" id="A0A917ZUQ7"/>
<dbReference type="GO" id="GO:0008757">
    <property type="term" value="F:S-adenosylmethionine-dependent methyltransferase activity"/>
    <property type="evidence" value="ECO:0007669"/>
    <property type="project" value="TreeGrafter"/>
</dbReference>
<comment type="caution">
    <text evidence="6">The sequence shown here is derived from an EMBL/GenBank/DDBJ whole genome shotgun (WGS) entry which is preliminary data.</text>
</comment>
<dbReference type="Pfam" id="PF05175">
    <property type="entry name" value="MTS"/>
    <property type="match status" value="1"/>
</dbReference>
<dbReference type="PROSITE" id="PS00092">
    <property type="entry name" value="N6_MTASE"/>
    <property type="match status" value="1"/>
</dbReference>
<dbReference type="SUPFAM" id="SSF53335">
    <property type="entry name" value="S-adenosyl-L-methionine-dependent methyltransferases"/>
    <property type="match status" value="1"/>
</dbReference>
<dbReference type="GO" id="GO:0003676">
    <property type="term" value="F:nucleic acid binding"/>
    <property type="evidence" value="ECO:0007669"/>
    <property type="project" value="InterPro"/>
</dbReference>
<proteinExistence type="inferred from homology"/>
<evidence type="ECO:0000259" key="5">
    <source>
        <dbReference type="Pfam" id="PF05175"/>
    </source>
</evidence>
<dbReference type="Proteomes" id="UP000641932">
    <property type="component" value="Unassembled WGS sequence"/>
</dbReference>
<dbReference type="InterPro" id="IPR004557">
    <property type="entry name" value="PrmC-related"/>
</dbReference>
<evidence type="ECO:0000313" key="6">
    <source>
        <dbReference type="EMBL" id="GGO91189.1"/>
    </source>
</evidence>
<sequence>MFLLKPPGVYSPQADTDLLAQALRREERVPGARVLDIGTGTGALAVVAAREGAASVTAVDICPRAVLAARLNAMLRGLEIRVLRGDLTRPVHGRSFDVVLTNPPYVPCATEWLPRRGPALAWDAGQDGRAVLDRVCAQAPPLVAPGGVLLMVHSGLCGVAPTLARLEGAGLRGTLVGRHRVPFGPVLRARASWLEARGLIQPGERTEELVVIRAVRP</sequence>
<keyword evidence="7" id="KW-1185">Reference proteome</keyword>
<protein>
    <submittedName>
        <fullName evidence="6">Methyltransferase</fullName>
    </submittedName>
</protein>
<dbReference type="InterPro" id="IPR052190">
    <property type="entry name" value="Euk-Arch_PrmC-MTase"/>
</dbReference>
<organism evidence="6 7">
    <name type="scientific">Wenjunlia tyrosinilytica</name>
    <dbReference type="NCBI Taxonomy" id="1544741"/>
    <lineage>
        <taxon>Bacteria</taxon>
        <taxon>Bacillati</taxon>
        <taxon>Actinomycetota</taxon>
        <taxon>Actinomycetes</taxon>
        <taxon>Kitasatosporales</taxon>
        <taxon>Streptomycetaceae</taxon>
        <taxon>Wenjunlia</taxon>
    </lineage>
</organism>
<evidence type="ECO:0000256" key="4">
    <source>
        <dbReference type="ARBA" id="ARBA00022691"/>
    </source>
</evidence>
<dbReference type="InterPro" id="IPR029063">
    <property type="entry name" value="SAM-dependent_MTases_sf"/>
</dbReference>
<reference evidence="6" key="1">
    <citation type="journal article" date="2014" name="Int. J. Syst. Evol. Microbiol.">
        <title>Complete genome sequence of Corynebacterium casei LMG S-19264T (=DSM 44701T), isolated from a smear-ripened cheese.</title>
        <authorList>
            <consortium name="US DOE Joint Genome Institute (JGI-PGF)"/>
            <person name="Walter F."/>
            <person name="Albersmeier A."/>
            <person name="Kalinowski J."/>
            <person name="Ruckert C."/>
        </authorList>
    </citation>
    <scope>NUCLEOTIDE SEQUENCE</scope>
    <source>
        <strain evidence="6">CGMCC 4.7201</strain>
    </source>
</reference>
<comment type="similarity">
    <text evidence="1">Belongs to the eukaryotic/archaeal PrmC-related family.</text>
</comment>
<evidence type="ECO:0000313" key="7">
    <source>
        <dbReference type="Proteomes" id="UP000641932"/>
    </source>
</evidence>
<dbReference type="EMBL" id="BMMS01000016">
    <property type="protein sequence ID" value="GGO91189.1"/>
    <property type="molecule type" value="Genomic_DNA"/>
</dbReference>